<organism evidence="1 2">
    <name type="scientific">Williamsia herbipolensis</name>
    <dbReference type="NCBI Taxonomy" id="1603258"/>
    <lineage>
        <taxon>Bacteria</taxon>
        <taxon>Bacillati</taxon>
        <taxon>Actinomycetota</taxon>
        <taxon>Actinomycetes</taxon>
        <taxon>Mycobacteriales</taxon>
        <taxon>Nocardiaceae</taxon>
        <taxon>Williamsia</taxon>
    </lineage>
</organism>
<dbReference type="InterPro" id="IPR006439">
    <property type="entry name" value="HAD-SF_hydro_IA"/>
</dbReference>
<dbReference type="SFLD" id="SFLDG01135">
    <property type="entry name" value="C1.5.6:_HAD__Beta-PGM__Phospha"/>
    <property type="match status" value="1"/>
</dbReference>
<proteinExistence type="predicted"/>
<dbReference type="SFLD" id="SFLDS00003">
    <property type="entry name" value="Haloacid_Dehalogenase"/>
    <property type="match status" value="1"/>
</dbReference>
<protein>
    <submittedName>
        <fullName evidence="1">HAD family phosphatase</fullName>
    </submittedName>
</protein>
<keyword evidence="2" id="KW-1185">Reference proteome</keyword>
<dbReference type="PANTHER" id="PTHR18901:SF38">
    <property type="entry name" value="PSEUDOURIDINE-5'-PHOSPHATASE"/>
    <property type="match status" value="1"/>
</dbReference>
<name>A0AAU4K6E6_9NOCA</name>
<dbReference type="NCBIfam" id="TIGR01509">
    <property type="entry name" value="HAD-SF-IA-v3"/>
    <property type="match status" value="1"/>
</dbReference>
<dbReference type="InterPro" id="IPR036412">
    <property type="entry name" value="HAD-like_sf"/>
</dbReference>
<dbReference type="SUPFAM" id="SSF56784">
    <property type="entry name" value="HAD-like"/>
    <property type="match status" value="1"/>
</dbReference>
<dbReference type="Gene3D" id="1.10.150.240">
    <property type="entry name" value="Putative phosphatase, domain 2"/>
    <property type="match status" value="1"/>
</dbReference>
<dbReference type="CDD" id="cd07505">
    <property type="entry name" value="HAD_BPGM-like"/>
    <property type="match status" value="1"/>
</dbReference>
<dbReference type="Pfam" id="PF00702">
    <property type="entry name" value="Hydrolase"/>
    <property type="match status" value="1"/>
</dbReference>
<dbReference type="InterPro" id="IPR023214">
    <property type="entry name" value="HAD_sf"/>
</dbReference>
<dbReference type="SFLD" id="SFLDG01129">
    <property type="entry name" value="C1.5:_HAD__Beta-PGM__Phosphata"/>
    <property type="match status" value="1"/>
</dbReference>
<reference evidence="1 2" key="1">
    <citation type="submission" date="2022-10" db="EMBL/GenBank/DDBJ databases">
        <title>The complete genomes of actinobacterial strains from the NBC collection.</title>
        <authorList>
            <person name="Joergensen T.S."/>
            <person name="Alvarez Arevalo M."/>
            <person name="Sterndorff E.B."/>
            <person name="Faurdal D."/>
            <person name="Vuksanovic O."/>
            <person name="Mourched A.-S."/>
            <person name="Charusanti P."/>
            <person name="Shaw S."/>
            <person name="Blin K."/>
            <person name="Weber T."/>
        </authorList>
    </citation>
    <scope>NUCLEOTIDE SEQUENCE [LARGE SCALE GENOMIC DNA]</scope>
    <source>
        <strain evidence="1 2">NBC_00319</strain>
    </source>
</reference>
<dbReference type="RefSeq" id="WP_328858693.1">
    <property type="nucleotide sequence ID" value="NZ_CP108021.1"/>
</dbReference>
<accession>A0AAU4K6E6</accession>
<dbReference type="EMBL" id="CP108021">
    <property type="protein sequence ID" value="WUM21695.1"/>
    <property type="molecule type" value="Genomic_DNA"/>
</dbReference>
<gene>
    <name evidence="1" type="ORF">OG579_07950</name>
</gene>
<dbReference type="InterPro" id="IPR023198">
    <property type="entry name" value="PGP-like_dom2"/>
</dbReference>
<evidence type="ECO:0000313" key="1">
    <source>
        <dbReference type="EMBL" id="WUM21695.1"/>
    </source>
</evidence>
<dbReference type="Proteomes" id="UP001432128">
    <property type="component" value="Chromosome"/>
</dbReference>
<dbReference type="PANTHER" id="PTHR18901">
    <property type="entry name" value="2-DEOXYGLUCOSE-6-PHOSPHATE PHOSPHATASE 2"/>
    <property type="match status" value="1"/>
</dbReference>
<dbReference type="Gene3D" id="3.40.50.1000">
    <property type="entry name" value="HAD superfamily/HAD-like"/>
    <property type="match status" value="1"/>
</dbReference>
<sequence>MSAIVFDCDGLLLDTESCWSRAEAALFAEHGHEFGPAEKDMLIGRSVPAACAELARFFGRPDDGPLIEADLLARVGAELSDGAAPMPGARALLDAVASRVPIAVATNSPRHLLSAALGTSGFDGYFEVSVTADDVAHAKPHPEPYLVAFERLGARPSDGVALEDSSTGVVAAQAAGAFVIAVPSQVGKALSADFVTDALTDPEIVAWGRTVRELE</sequence>
<evidence type="ECO:0000313" key="2">
    <source>
        <dbReference type="Proteomes" id="UP001432128"/>
    </source>
</evidence>
<dbReference type="KEGG" id="whr:OG579_07950"/>
<dbReference type="AlphaFoldDB" id="A0AAU4K6E6"/>